<evidence type="ECO:0000256" key="5">
    <source>
        <dbReference type="ARBA" id="ARBA00022750"/>
    </source>
</evidence>
<name>A0A0D2VHY0_GOSRA</name>
<keyword evidence="11" id="KW-1185">Reference proteome</keyword>
<reference evidence="10 11" key="1">
    <citation type="journal article" date="2012" name="Nature">
        <title>Repeated polyploidization of Gossypium genomes and the evolution of spinnable cotton fibres.</title>
        <authorList>
            <person name="Paterson A.H."/>
            <person name="Wendel J.F."/>
            <person name="Gundlach H."/>
            <person name="Guo H."/>
            <person name="Jenkins J."/>
            <person name="Jin D."/>
            <person name="Llewellyn D."/>
            <person name="Showmaker K.C."/>
            <person name="Shu S."/>
            <person name="Udall J."/>
            <person name="Yoo M.J."/>
            <person name="Byers R."/>
            <person name="Chen W."/>
            <person name="Doron-Faigenboim A."/>
            <person name="Duke M.V."/>
            <person name="Gong L."/>
            <person name="Grimwood J."/>
            <person name="Grover C."/>
            <person name="Grupp K."/>
            <person name="Hu G."/>
            <person name="Lee T.H."/>
            <person name="Li J."/>
            <person name="Lin L."/>
            <person name="Liu T."/>
            <person name="Marler B.S."/>
            <person name="Page J.T."/>
            <person name="Roberts A.W."/>
            <person name="Romanel E."/>
            <person name="Sanders W.S."/>
            <person name="Szadkowski E."/>
            <person name="Tan X."/>
            <person name="Tang H."/>
            <person name="Xu C."/>
            <person name="Wang J."/>
            <person name="Wang Z."/>
            <person name="Zhang D."/>
            <person name="Zhang L."/>
            <person name="Ashrafi H."/>
            <person name="Bedon F."/>
            <person name="Bowers J.E."/>
            <person name="Brubaker C.L."/>
            <person name="Chee P.W."/>
            <person name="Das S."/>
            <person name="Gingle A.R."/>
            <person name="Haigler C.H."/>
            <person name="Harker D."/>
            <person name="Hoffmann L.V."/>
            <person name="Hovav R."/>
            <person name="Jones D.C."/>
            <person name="Lemke C."/>
            <person name="Mansoor S."/>
            <person name="ur Rahman M."/>
            <person name="Rainville L.N."/>
            <person name="Rambani A."/>
            <person name="Reddy U.K."/>
            <person name="Rong J.K."/>
            <person name="Saranga Y."/>
            <person name="Scheffler B.E."/>
            <person name="Scheffler J.A."/>
            <person name="Stelly D.M."/>
            <person name="Triplett B.A."/>
            <person name="Van Deynze A."/>
            <person name="Vaslin M.F."/>
            <person name="Waghmare V.N."/>
            <person name="Walford S.A."/>
            <person name="Wright R.J."/>
            <person name="Zaki E.A."/>
            <person name="Zhang T."/>
            <person name="Dennis E.S."/>
            <person name="Mayer K.F."/>
            <person name="Peterson D.G."/>
            <person name="Rokhsar D.S."/>
            <person name="Wang X."/>
            <person name="Schmutz J."/>
        </authorList>
    </citation>
    <scope>NUCLEOTIDE SEQUENCE [LARGE SCALE GENOMIC DNA]</scope>
</reference>
<accession>A0A0D2VHY0</accession>
<sequence length="392" mass="42552">MAAKNDHFIFYIAFATMICCYFLPNRSWVEAQRGGFSLELIHRDSPKSPFFNQLETTSERTINALRRSVVRLNRFAPTYISKTGAQSDIRSNQGVYLMNISIGTPPFEILAIADTGSDLIWTQCHPCAHYKSFSNGDLAIDTITLGSSTGGPTITLPKTIIGCGHNNEGSFSEKGSGIIGLGGGAVSLISQMSSLISGKFSYCLVPFSSESGISQINFGTNAVVSGSGVVSTPLIKKPPEVFYFLTLEAISVDDDKLEFTGSSLGTSEGNIIIDSGTTLTLFPQGFYSKLDASVARKIDAKRIDAPIESLRLCYEANRTDELRVPNITMHFRNADVKLSPLNTFLLVSEGISCFNFSSFQGLAIYGTLAQMNFLVGYDIENQAVSFKPTQCS</sequence>
<dbReference type="InterPro" id="IPR033121">
    <property type="entry name" value="PEPTIDASE_A1"/>
</dbReference>
<keyword evidence="5" id="KW-0064">Aspartyl protease</keyword>
<evidence type="ECO:0000256" key="2">
    <source>
        <dbReference type="ARBA" id="ARBA00007447"/>
    </source>
</evidence>
<dbReference type="eggNOG" id="KOG1339">
    <property type="taxonomic scope" value="Eukaryota"/>
</dbReference>
<dbReference type="STRING" id="29730.A0A0D2VHY0"/>
<evidence type="ECO:0000256" key="1">
    <source>
        <dbReference type="ARBA" id="ARBA00004613"/>
    </source>
</evidence>
<dbReference type="EMBL" id="CM001752">
    <property type="protein sequence ID" value="KJB82499.1"/>
    <property type="molecule type" value="Genomic_DNA"/>
</dbReference>
<dbReference type="SUPFAM" id="SSF50630">
    <property type="entry name" value="Acid proteases"/>
    <property type="match status" value="1"/>
</dbReference>
<keyword evidence="8" id="KW-0812">Transmembrane</keyword>
<keyword evidence="8" id="KW-0472">Membrane</keyword>
<dbReference type="PANTHER" id="PTHR47967">
    <property type="entry name" value="OS07G0603500 PROTEIN-RELATED"/>
    <property type="match status" value="1"/>
</dbReference>
<dbReference type="CDD" id="cd05476">
    <property type="entry name" value="pepsin_A_like_plant"/>
    <property type="match status" value="1"/>
</dbReference>
<dbReference type="GO" id="GO:0005576">
    <property type="term" value="C:extracellular region"/>
    <property type="evidence" value="ECO:0007669"/>
    <property type="project" value="UniProtKB-SubCell"/>
</dbReference>
<dbReference type="OMA" id="TFAAANC"/>
<keyword evidence="4" id="KW-0645">Protease</keyword>
<dbReference type="Gene3D" id="2.40.70.10">
    <property type="entry name" value="Acid Proteases"/>
    <property type="match status" value="3"/>
</dbReference>
<organism evidence="10 11">
    <name type="scientific">Gossypium raimondii</name>
    <name type="common">Peruvian cotton</name>
    <name type="synonym">Gossypium klotzschianum subsp. raimondii</name>
    <dbReference type="NCBI Taxonomy" id="29730"/>
    <lineage>
        <taxon>Eukaryota</taxon>
        <taxon>Viridiplantae</taxon>
        <taxon>Streptophyta</taxon>
        <taxon>Embryophyta</taxon>
        <taxon>Tracheophyta</taxon>
        <taxon>Spermatophyta</taxon>
        <taxon>Magnoliopsida</taxon>
        <taxon>eudicotyledons</taxon>
        <taxon>Gunneridae</taxon>
        <taxon>Pentapetalae</taxon>
        <taxon>rosids</taxon>
        <taxon>malvids</taxon>
        <taxon>Malvales</taxon>
        <taxon>Malvaceae</taxon>
        <taxon>Malvoideae</taxon>
        <taxon>Gossypium</taxon>
    </lineage>
</organism>
<dbReference type="Proteomes" id="UP000032304">
    <property type="component" value="Chromosome 13"/>
</dbReference>
<comment type="similarity">
    <text evidence="2">Belongs to the peptidase A1 family.</text>
</comment>
<dbReference type="InterPro" id="IPR021109">
    <property type="entry name" value="Peptidase_aspartic_dom_sf"/>
</dbReference>
<comment type="subcellular location">
    <subcellularLocation>
        <location evidence="1">Secreted</location>
    </subcellularLocation>
</comment>
<evidence type="ECO:0000256" key="3">
    <source>
        <dbReference type="ARBA" id="ARBA00022525"/>
    </source>
</evidence>
<evidence type="ECO:0000256" key="8">
    <source>
        <dbReference type="SAM" id="Phobius"/>
    </source>
</evidence>
<dbReference type="Pfam" id="PF14543">
    <property type="entry name" value="TAXi_N"/>
    <property type="match status" value="1"/>
</dbReference>
<keyword evidence="7" id="KW-0325">Glycoprotein</keyword>
<dbReference type="InterPro" id="IPR034161">
    <property type="entry name" value="Pepsin-like_plant"/>
</dbReference>
<dbReference type="FunFam" id="2.40.70.10:FF:000050">
    <property type="entry name" value="Aspartic proteinase CDR1"/>
    <property type="match status" value="1"/>
</dbReference>
<dbReference type="AlphaFoldDB" id="A0A0D2VHY0"/>
<dbReference type="PROSITE" id="PS51767">
    <property type="entry name" value="PEPTIDASE_A1"/>
    <property type="match status" value="1"/>
</dbReference>
<dbReference type="GO" id="GO:0006508">
    <property type="term" value="P:proteolysis"/>
    <property type="evidence" value="ECO:0007669"/>
    <property type="project" value="UniProtKB-KW"/>
</dbReference>
<dbReference type="Gramene" id="KJB82499">
    <property type="protein sequence ID" value="KJB82499"/>
    <property type="gene ID" value="B456_013G199100"/>
</dbReference>
<dbReference type="InterPro" id="IPR032799">
    <property type="entry name" value="TAXi_C"/>
</dbReference>
<dbReference type="Pfam" id="PF14541">
    <property type="entry name" value="TAXi_C"/>
    <property type="match status" value="1"/>
</dbReference>
<dbReference type="InterPro" id="IPR051708">
    <property type="entry name" value="Plant_Aspart_Prot_A1"/>
</dbReference>
<gene>
    <name evidence="10" type="ORF">B456_013G199100</name>
</gene>
<keyword evidence="3" id="KW-0964">Secreted</keyword>
<dbReference type="GO" id="GO:0004190">
    <property type="term" value="F:aspartic-type endopeptidase activity"/>
    <property type="evidence" value="ECO:0007669"/>
    <property type="project" value="UniProtKB-KW"/>
</dbReference>
<keyword evidence="8" id="KW-1133">Transmembrane helix</keyword>
<dbReference type="InterPro" id="IPR001969">
    <property type="entry name" value="Aspartic_peptidase_AS"/>
</dbReference>
<protein>
    <recommendedName>
        <fullName evidence="9">Peptidase A1 domain-containing protein</fullName>
    </recommendedName>
</protein>
<dbReference type="PROSITE" id="PS00141">
    <property type="entry name" value="ASP_PROTEASE"/>
    <property type="match status" value="2"/>
</dbReference>
<keyword evidence="6" id="KW-0378">Hydrolase</keyword>
<evidence type="ECO:0000256" key="7">
    <source>
        <dbReference type="ARBA" id="ARBA00023180"/>
    </source>
</evidence>
<dbReference type="PANTHER" id="PTHR47967:SF116">
    <property type="entry name" value="ASPARTIC PROTEINASE CDR1-LIKE"/>
    <property type="match status" value="1"/>
</dbReference>
<evidence type="ECO:0000256" key="4">
    <source>
        <dbReference type="ARBA" id="ARBA00022670"/>
    </source>
</evidence>
<feature type="transmembrane region" description="Helical" evidence="8">
    <location>
        <begin position="7"/>
        <end position="24"/>
    </location>
</feature>
<evidence type="ECO:0000256" key="6">
    <source>
        <dbReference type="ARBA" id="ARBA00022801"/>
    </source>
</evidence>
<dbReference type="InterPro" id="IPR032861">
    <property type="entry name" value="TAXi_N"/>
</dbReference>
<feature type="domain" description="Peptidase A1" evidence="9">
    <location>
        <begin position="96"/>
        <end position="387"/>
    </location>
</feature>
<evidence type="ECO:0000313" key="11">
    <source>
        <dbReference type="Proteomes" id="UP000032304"/>
    </source>
</evidence>
<proteinExistence type="inferred from homology"/>
<evidence type="ECO:0000313" key="10">
    <source>
        <dbReference type="EMBL" id="KJB82499.1"/>
    </source>
</evidence>
<evidence type="ECO:0000259" key="9">
    <source>
        <dbReference type="PROSITE" id="PS51767"/>
    </source>
</evidence>